<accession>A0A7H1C0L4</accession>
<organism evidence="1 2">
    <name type="scientific">Mannheimia bovis</name>
    <dbReference type="NCBI Taxonomy" id="2770636"/>
    <lineage>
        <taxon>Bacteria</taxon>
        <taxon>Pseudomonadati</taxon>
        <taxon>Pseudomonadota</taxon>
        <taxon>Gammaproteobacteria</taxon>
        <taxon>Pasteurellales</taxon>
        <taxon>Pasteurellaceae</taxon>
        <taxon>Mannheimia</taxon>
    </lineage>
</organism>
<gene>
    <name evidence="1" type="ORF">ICJ55_07050</name>
</gene>
<dbReference type="KEGG" id="mbos:ICJ55_07050"/>
<dbReference type="AlphaFoldDB" id="A0A7H1C0L4"/>
<proteinExistence type="predicted"/>
<dbReference type="EMBL" id="CP061280">
    <property type="protein sequence ID" value="QNS14519.1"/>
    <property type="molecule type" value="Genomic_DNA"/>
</dbReference>
<keyword evidence="2" id="KW-1185">Reference proteome</keyword>
<dbReference type="RefSeq" id="WP_188156169.1">
    <property type="nucleotide sequence ID" value="NZ_CP061280.1"/>
</dbReference>
<name>A0A7H1C0L4_9PAST</name>
<evidence type="ECO:0000313" key="1">
    <source>
        <dbReference type="EMBL" id="QNS14519.1"/>
    </source>
</evidence>
<sequence length="123" mass="14289">MKFEKIPDFLMNQLEEAIQEFKAKYIYSNKDIRIAIGEWSANDEGFFFIPIYIDEQPLLKFWAYNDSDTGNWDVSPSDHSFSCVSEYTSYYLGVDGSDIEALCLGMATEIEKLRNEIEQLKSK</sequence>
<reference evidence="1 2" key="1">
    <citation type="submission" date="2020-09" db="EMBL/GenBank/DDBJ databases">
        <title>Mannheimia bovis sp.nov., isolated from a cow.</title>
        <authorList>
            <person name="Li F."/>
        </authorList>
    </citation>
    <scope>NUCLEOTIDE SEQUENCE [LARGE SCALE GENOMIC DNA]</scope>
    <source>
        <strain evidence="1 2">ZY190616</strain>
    </source>
</reference>
<protein>
    <submittedName>
        <fullName evidence="1">Uncharacterized protein</fullName>
    </submittedName>
</protein>
<evidence type="ECO:0000313" key="2">
    <source>
        <dbReference type="Proteomes" id="UP000576260"/>
    </source>
</evidence>
<dbReference type="Proteomes" id="UP000576260">
    <property type="component" value="Chromosome"/>
</dbReference>